<sequence>MFICFRLIFFVSIVFGSIYRNKLCPYAQHHSFYSWRRVLVGDDYWSYGNVGLRRMMMMMTPCIPTPFMIQSLGYDMCMDLLSPLPNP</sequence>
<feature type="chain" id="PRO_5042956725" description="Secreted protein" evidence="1">
    <location>
        <begin position="17"/>
        <end position="87"/>
    </location>
</feature>
<feature type="signal peptide" evidence="1">
    <location>
        <begin position="1"/>
        <end position="16"/>
    </location>
</feature>
<dbReference type="AlphaFoldDB" id="A0AAN9LKJ4"/>
<dbReference type="Proteomes" id="UP001374584">
    <property type="component" value="Unassembled WGS sequence"/>
</dbReference>
<comment type="caution">
    <text evidence="2">The sequence shown here is derived from an EMBL/GenBank/DDBJ whole genome shotgun (WGS) entry which is preliminary data.</text>
</comment>
<evidence type="ECO:0000313" key="2">
    <source>
        <dbReference type="EMBL" id="KAK7335788.1"/>
    </source>
</evidence>
<name>A0AAN9LKJ4_PHACN</name>
<reference evidence="2 3" key="1">
    <citation type="submission" date="2024-01" db="EMBL/GenBank/DDBJ databases">
        <title>The genomes of 5 underutilized Papilionoideae crops provide insights into root nodulation and disease resistanc.</title>
        <authorList>
            <person name="Jiang F."/>
        </authorList>
    </citation>
    <scope>NUCLEOTIDE SEQUENCE [LARGE SCALE GENOMIC DNA]</scope>
    <source>
        <strain evidence="2">JINMINGXINNONG_FW02</strain>
        <tissue evidence="2">Leaves</tissue>
    </source>
</reference>
<keyword evidence="3" id="KW-1185">Reference proteome</keyword>
<protein>
    <recommendedName>
        <fullName evidence="4">Secreted protein</fullName>
    </recommendedName>
</protein>
<gene>
    <name evidence="2" type="ORF">VNO80_27832</name>
</gene>
<dbReference type="EMBL" id="JAYMYR010000010">
    <property type="protein sequence ID" value="KAK7335788.1"/>
    <property type="molecule type" value="Genomic_DNA"/>
</dbReference>
<evidence type="ECO:0000256" key="1">
    <source>
        <dbReference type="SAM" id="SignalP"/>
    </source>
</evidence>
<keyword evidence="1" id="KW-0732">Signal</keyword>
<organism evidence="2 3">
    <name type="scientific">Phaseolus coccineus</name>
    <name type="common">Scarlet runner bean</name>
    <name type="synonym">Phaseolus multiflorus</name>
    <dbReference type="NCBI Taxonomy" id="3886"/>
    <lineage>
        <taxon>Eukaryota</taxon>
        <taxon>Viridiplantae</taxon>
        <taxon>Streptophyta</taxon>
        <taxon>Embryophyta</taxon>
        <taxon>Tracheophyta</taxon>
        <taxon>Spermatophyta</taxon>
        <taxon>Magnoliopsida</taxon>
        <taxon>eudicotyledons</taxon>
        <taxon>Gunneridae</taxon>
        <taxon>Pentapetalae</taxon>
        <taxon>rosids</taxon>
        <taxon>fabids</taxon>
        <taxon>Fabales</taxon>
        <taxon>Fabaceae</taxon>
        <taxon>Papilionoideae</taxon>
        <taxon>50 kb inversion clade</taxon>
        <taxon>NPAAA clade</taxon>
        <taxon>indigoferoid/millettioid clade</taxon>
        <taxon>Phaseoleae</taxon>
        <taxon>Phaseolus</taxon>
    </lineage>
</organism>
<proteinExistence type="predicted"/>
<evidence type="ECO:0008006" key="4">
    <source>
        <dbReference type="Google" id="ProtNLM"/>
    </source>
</evidence>
<accession>A0AAN9LKJ4</accession>
<evidence type="ECO:0000313" key="3">
    <source>
        <dbReference type="Proteomes" id="UP001374584"/>
    </source>
</evidence>